<evidence type="ECO:0000313" key="2">
    <source>
        <dbReference type="Proteomes" id="UP001186974"/>
    </source>
</evidence>
<comment type="caution">
    <text evidence="1">The sequence shown here is derived from an EMBL/GenBank/DDBJ whole genome shotgun (WGS) entry which is preliminary data.</text>
</comment>
<dbReference type="Proteomes" id="UP001186974">
    <property type="component" value="Unassembled WGS sequence"/>
</dbReference>
<name>A0ACC3DQ45_9PEZI</name>
<sequence length="171" mass="18834">HIGKLLEKVREQDETFKDLSDSKALEIEELQQLEYEKTVQISDLTQQVVALKEKCRELGINGKAAVAAVTKQFADALAKAQEAQEMYVDKTEEIMMDADTVDLPSAASELEPVVVNKKKTRVTRQSRKRNYDSAIGITDGQEVGEGDGVVDEEVGSVRRKGPVGRLVNGMA</sequence>
<reference evidence="1" key="1">
    <citation type="submission" date="2024-09" db="EMBL/GenBank/DDBJ databases">
        <title>Black Yeasts Isolated from many extreme environments.</title>
        <authorList>
            <person name="Coleine C."/>
            <person name="Stajich J.E."/>
            <person name="Selbmann L."/>
        </authorList>
    </citation>
    <scope>NUCLEOTIDE SEQUENCE</scope>
    <source>
        <strain evidence="1">CCFEE 5737</strain>
    </source>
</reference>
<evidence type="ECO:0000313" key="1">
    <source>
        <dbReference type="EMBL" id="KAK3078636.1"/>
    </source>
</evidence>
<dbReference type="EMBL" id="JAWDJW010001730">
    <property type="protein sequence ID" value="KAK3078636.1"/>
    <property type="molecule type" value="Genomic_DNA"/>
</dbReference>
<proteinExistence type="predicted"/>
<keyword evidence="2" id="KW-1185">Reference proteome</keyword>
<accession>A0ACC3DQ45</accession>
<protein>
    <submittedName>
        <fullName evidence="1">Uncharacterized protein</fullName>
    </submittedName>
</protein>
<feature type="non-terminal residue" evidence="1">
    <location>
        <position position="1"/>
    </location>
</feature>
<organism evidence="1 2">
    <name type="scientific">Coniosporium uncinatum</name>
    <dbReference type="NCBI Taxonomy" id="93489"/>
    <lineage>
        <taxon>Eukaryota</taxon>
        <taxon>Fungi</taxon>
        <taxon>Dikarya</taxon>
        <taxon>Ascomycota</taxon>
        <taxon>Pezizomycotina</taxon>
        <taxon>Dothideomycetes</taxon>
        <taxon>Dothideomycetes incertae sedis</taxon>
        <taxon>Coniosporium</taxon>
    </lineage>
</organism>
<gene>
    <name evidence="1" type="ORF">LTS18_007006</name>
</gene>